<reference evidence="11 12" key="1">
    <citation type="submission" date="2021-01" db="EMBL/GenBank/DDBJ databases">
        <title>Whole genome shotgun sequence of Actinoplanes deccanensis NBRC 13994.</title>
        <authorList>
            <person name="Komaki H."/>
            <person name="Tamura T."/>
        </authorList>
    </citation>
    <scope>NUCLEOTIDE SEQUENCE [LARGE SCALE GENOMIC DNA]</scope>
    <source>
        <strain evidence="11 12">NBRC 13994</strain>
    </source>
</reference>
<dbReference type="PANTHER" id="PTHR43547:SF2">
    <property type="entry name" value="HYBRID SIGNAL TRANSDUCTION HISTIDINE KINASE C"/>
    <property type="match status" value="1"/>
</dbReference>
<sequence>MALVVVAEDNLDHQRVIAQVIRRLGHEVVVAGDGRTGLAAVDQHRPALLVADVDMPEMDGLELCRALRRDPDLAATPVVLITAYLLPGDMRLADAGALDVIGKPFSVPELTERLGGTLERLERSGNETLDALLDTLRTGVVVCDAQGRITATNTSLPEGYEEVLSRALAGERIRDAEIISRDHWYAVNAAPVRRHDGTITGAAAAFHDRTFEHHSRQYQQCETEVLRVLADHTHAADATDRILHAIGSTLGWPYVRLWLVDEVTDVLRPAGNYTAPNERPLPTPASMSRGSGMAGSCWAKAESIWVPDIHAEDSPVLPYIAAGSPFRAGGAVPVRSGDRVIGVLSFFTYAGREPDPALTVLLTGVAGLIGAFLEQRRAEVLALHLAAATDEYIALVGHELRTPLTSIGAYVDLIAESSDETPMGEVREMIDVVQRNNVRLRDLVEKLLDLAALESGHAQLTIVAVDLTEVVTEAIAAIAPSAGERRIVVESVLTPELTVPGDRERLRQVVDALLGNAVKFSGTDSTVTVSLTDEHGEAAVLTIADQGVGVAPSEQARLFRRLYRGGNARHTGIPGAGLGLALCRVVVERHHGSITLASQEAAGTRVTVRLPSQRD</sequence>
<dbReference type="InterPro" id="IPR036097">
    <property type="entry name" value="HisK_dim/P_sf"/>
</dbReference>
<dbReference type="PROSITE" id="PS50110">
    <property type="entry name" value="RESPONSE_REGULATORY"/>
    <property type="match status" value="1"/>
</dbReference>
<dbReference type="SUPFAM" id="SSF52172">
    <property type="entry name" value="CheY-like"/>
    <property type="match status" value="1"/>
</dbReference>
<evidence type="ECO:0000256" key="8">
    <source>
        <dbReference type="PROSITE-ProRule" id="PRU00169"/>
    </source>
</evidence>
<keyword evidence="5" id="KW-0808">Transferase</keyword>
<dbReference type="InterPro" id="IPR036890">
    <property type="entry name" value="HATPase_C_sf"/>
</dbReference>
<evidence type="ECO:0000259" key="10">
    <source>
        <dbReference type="PROSITE" id="PS50110"/>
    </source>
</evidence>
<keyword evidence="6" id="KW-0418">Kinase</keyword>
<dbReference type="Pfam" id="PF02518">
    <property type="entry name" value="HATPase_c"/>
    <property type="match status" value="1"/>
</dbReference>
<dbReference type="SUPFAM" id="SSF55785">
    <property type="entry name" value="PYP-like sensor domain (PAS domain)"/>
    <property type="match status" value="1"/>
</dbReference>
<dbReference type="PRINTS" id="PR00344">
    <property type="entry name" value="BCTRLSENSOR"/>
</dbReference>
<evidence type="ECO:0000259" key="9">
    <source>
        <dbReference type="PROSITE" id="PS50109"/>
    </source>
</evidence>
<keyword evidence="7" id="KW-0902">Two-component regulatory system</keyword>
<dbReference type="SMART" id="SM00065">
    <property type="entry name" value="GAF"/>
    <property type="match status" value="1"/>
</dbReference>
<organism evidence="11 12">
    <name type="scientific">Paractinoplanes deccanensis</name>
    <dbReference type="NCBI Taxonomy" id="113561"/>
    <lineage>
        <taxon>Bacteria</taxon>
        <taxon>Bacillati</taxon>
        <taxon>Actinomycetota</taxon>
        <taxon>Actinomycetes</taxon>
        <taxon>Micromonosporales</taxon>
        <taxon>Micromonosporaceae</taxon>
        <taxon>Paractinoplanes</taxon>
    </lineage>
</organism>
<dbReference type="InterPro" id="IPR003594">
    <property type="entry name" value="HATPase_dom"/>
</dbReference>
<dbReference type="RefSeq" id="WP_203776249.1">
    <property type="nucleotide sequence ID" value="NZ_BAAABO010000031.1"/>
</dbReference>
<dbReference type="SUPFAM" id="SSF47384">
    <property type="entry name" value="Homodimeric domain of signal transducing histidine kinase"/>
    <property type="match status" value="1"/>
</dbReference>
<dbReference type="Gene3D" id="1.10.287.130">
    <property type="match status" value="1"/>
</dbReference>
<dbReference type="SUPFAM" id="SSF55781">
    <property type="entry name" value="GAF domain-like"/>
    <property type="match status" value="1"/>
</dbReference>
<dbReference type="InterPro" id="IPR035965">
    <property type="entry name" value="PAS-like_dom_sf"/>
</dbReference>
<dbReference type="EC" id="2.7.13.3" evidence="3"/>
<dbReference type="InterPro" id="IPR003018">
    <property type="entry name" value="GAF"/>
</dbReference>
<dbReference type="InterPro" id="IPR011006">
    <property type="entry name" value="CheY-like_superfamily"/>
</dbReference>
<dbReference type="InterPro" id="IPR004358">
    <property type="entry name" value="Sig_transdc_His_kin-like_C"/>
</dbReference>
<dbReference type="Pfam" id="PF00512">
    <property type="entry name" value="HisKA"/>
    <property type="match status" value="1"/>
</dbReference>
<dbReference type="InterPro" id="IPR005467">
    <property type="entry name" value="His_kinase_dom"/>
</dbReference>
<evidence type="ECO:0000313" key="12">
    <source>
        <dbReference type="Proteomes" id="UP000609879"/>
    </source>
</evidence>
<comment type="catalytic activity">
    <reaction evidence="1">
        <text>ATP + protein L-histidine = ADP + protein N-phospho-L-histidine.</text>
        <dbReference type="EC" id="2.7.13.3"/>
    </reaction>
</comment>
<protein>
    <recommendedName>
        <fullName evidence="3">histidine kinase</fullName>
        <ecNumber evidence="3">2.7.13.3</ecNumber>
    </recommendedName>
</protein>
<dbReference type="PROSITE" id="PS50109">
    <property type="entry name" value="HIS_KIN"/>
    <property type="match status" value="1"/>
</dbReference>
<accession>A0ABQ3YIA9</accession>
<keyword evidence="12" id="KW-1185">Reference proteome</keyword>
<evidence type="ECO:0000256" key="5">
    <source>
        <dbReference type="ARBA" id="ARBA00022679"/>
    </source>
</evidence>
<gene>
    <name evidence="11" type="ORF">Ade02nite_83740</name>
</gene>
<comment type="caution">
    <text evidence="11">The sequence shown here is derived from an EMBL/GenBank/DDBJ whole genome shotgun (WGS) entry which is preliminary data.</text>
</comment>
<dbReference type="CDD" id="cd17546">
    <property type="entry name" value="REC_hyHK_CKI1_RcsC-like"/>
    <property type="match status" value="1"/>
</dbReference>
<evidence type="ECO:0000313" key="11">
    <source>
        <dbReference type="EMBL" id="GID79733.1"/>
    </source>
</evidence>
<proteinExistence type="predicted"/>
<dbReference type="Pfam" id="PF13185">
    <property type="entry name" value="GAF_2"/>
    <property type="match status" value="1"/>
</dbReference>
<dbReference type="SMART" id="SM00387">
    <property type="entry name" value="HATPase_c"/>
    <property type="match status" value="1"/>
</dbReference>
<comment type="subcellular location">
    <subcellularLocation>
        <location evidence="2">Cell membrane</location>
    </subcellularLocation>
</comment>
<evidence type="ECO:0000256" key="4">
    <source>
        <dbReference type="ARBA" id="ARBA00022553"/>
    </source>
</evidence>
<dbReference type="InterPro" id="IPR003661">
    <property type="entry name" value="HisK_dim/P_dom"/>
</dbReference>
<dbReference type="CDD" id="cd00082">
    <property type="entry name" value="HisKA"/>
    <property type="match status" value="1"/>
</dbReference>
<dbReference type="SMART" id="SM00388">
    <property type="entry name" value="HisKA"/>
    <property type="match status" value="1"/>
</dbReference>
<dbReference type="PANTHER" id="PTHR43547">
    <property type="entry name" value="TWO-COMPONENT HISTIDINE KINASE"/>
    <property type="match status" value="1"/>
</dbReference>
<dbReference type="SMART" id="SM00448">
    <property type="entry name" value="REC"/>
    <property type="match status" value="1"/>
</dbReference>
<dbReference type="Gene3D" id="3.30.565.10">
    <property type="entry name" value="Histidine kinase-like ATPase, C-terminal domain"/>
    <property type="match status" value="1"/>
</dbReference>
<evidence type="ECO:0000256" key="3">
    <source>
        <dbReference type="ARBA" id="ARBA00012438"/>
    </source>
</evidence>
<dbReference type="InterPro" id="IPR001789">
    <property type="entry name" value="Sig_transdc_resp-reg_receiver"/>
</dbReference>
<dbReference type="EMBL" id="BOMI01000176">
    <property type="protein sequence ID" value="GID79733.1"/>
    <property type="molecule type" value="Genomic_DNA"/>
</dbReference>
<dbReference type="Proteomes" id="UP000609879">
    <property type="component" value="Unassembled WGS sequence"/>
</dbReference>
<evidence type="ECO:0000256" key="7">
    <source>
        <dbReference type="ARBA" id="ARBA00023012"/>
    </source>
</evidence>
<feature type="domain" description="Histidine kinase" evidence="9">
    <location>
        <begin position="395"/>
        <end position="614"/>
    </location>
</feature>
<dbReference type="SUPFAM" id="SSF55874">
    <property type="entry name" value="ATPase domain of HSP90 chaperone/DNA topoisomerase II/histidine kinase"/>
    <property type="match status" value="1"/>
</dbReference>
<feature type="domain" description="Response regulatory" evidence="10">
    <location>
        <begin position="3"/>
        <end position="118"/>
    </location>
</feature>
<name>A0ABQ3YIA9_9ACTN</name>
<dbReference type="Gene3D" id="3.30.450.40">
    <property type="match status" value="1"/>
</dbReference>
<evidence type="ECO:0000256" key="1">
    <source>
        <dbReference type="ARBA" id="ARBA00000085"/>
    </source>
</evidence>
<dbReference type="Pfam" id="PF00072">
    <property type="entry name" value="Response_reg"/>
    <property type="match status" value="1"/>
</dbReference>
<evidence type="ECO:0000256" key="6">
    <source>
        <dbReference type="ARBA" id="ARBA00022777"/>
    </source>
</evidence>
<feature type="modified residue" description="4-aspartylphosphate" evidence="8">
    <location>
        <position position="52"/>
    </location>
</feature>
<dbReference type="InterPro" id="IPR029016">
    <property type="entry name" value="GAF-like_dom_sf"/>
</dbReference>
<evidence type="ECO:0000256" key="2">
    <source>
        <dbReference type="ARBA" id="ARBA00004236"/>
    </source>
</evidence>
<keyword evidence="4 8" id="KW-0597">Phosphoprotein</keyword>
<dbReference type="Gene3D" id="3.40.50.2300">
    <property type="match status" value="1"/>
</dbReference>